<feature type="region of interest" description="Disordered" evidence="10">
    <location>
        <begin position="206"/>
        <end position="235"/>
    </location>
</feature>
<keyword evidence="13" id="KW-1185">Reference proteome</keyword>
<dbReference type="GO" id="GO:0045893">
    <property type="term" value="P:positive regulation of DNA-templated transcription"/>
    <property type="evidence" value="ECO:0007669"/>
    <property type="project" value="InterPro"/>
</dbReference>
<keyword evidence="3" id="KW-0479">Metal-binding</keyword>
<keyword evidence="4 9" id="KW-0863">Zinc-finger</keyword>
<organism evidence="12 13">
    <name type="scientific">Ceratopteris richardii</name>
    <name type="common">Triangle waterfern</name>
    <dbReference type="NCBI Taxonomy" id="49495"/>
    <lineage>
        <taxon>Eukaryota</taxon>
        <taxon>Viridiplantae</taxon>
        <taxon>Streptophyta</taxon>
        <taxon>Embryophyta</taxon>
        <taxon>Tracheophyta</taxon>
        <taxon>Polypodiopsida</taxon>
        <taxon>Polypodiidae</taxon>
        <taxon>Polypodiales</taxon>
        <taxon>Pteridineae</taxon>
        <taxon>Pteridaceae</taxon>
        <taxon>Parkerioideae</taxon>
        <taxon>Ceratopteris</taxon>
    </lineage>
</organism>
<dbReference type="GO" id="GO:0043565">
    <property type="term" value="F:sequence-specific DNA binding"/>
    <property type="evidence" value="ECO:0007669"/>
    <property type="project" value="InterPro"/>
</dbReference>
<comment type="similarity">
    <text evidence="2 8">Belongs to the type IV zinc-finger family. Class A subfamily.</text>
</comment>
<dbReference type="PROSITE" id="PS00344">
    <property type="entry name" value="GATA_ZN_FINGER_1"/>
    <property type="match status" value="1"/>
</dbReference>
<dbReference type="InterPro" id="IPR051140">
    <property type="entry name" value="GATA_TF"/>
</dbReference>
<dbReference type="SUPFAM" id="SSF57716">
    <property type="entry name" value="Glucocorticoid receptor-like (DNA-binding domain)"/>
    <property type="match status" value="1"/>
</dbReference>
<evidence type="ECO:0000259" key="11">
    <source>
        <dbReference type="PROSITE" id="PS50114"/>
    </source>
</evidence>
<comment type="subcellular location">
    <subcellularLocation>
        <location evidence="1 8">Nucleus</location>
    </subcellularLocation>
</comment>
<dbReference type="FunFam" id="3.30.50.10:FF:000018">
    <property type="entry name" value="GATA transcription factor"/>
    <property type="match status" value="1"/>
</dbReference>
<feature type="compositionally biased region" description="Polar residues" evidence="10">
    <location>
        <begin position="53"/>
        <end position="71"/>
    </location>
</feature>
<protein>
    <recommendedName>
        <fullName evidence="8">GATA transcription factor</fullName>
    </recommendedName>
</protein>
<dbReference type="PROSITE" id="PS50114">
    <property type="entry name" value="GATA_ZN_FINGER_2"/>
    <property type="match status" value="1"/>
</dbReference>
<sequence length="377" mass="41858">MEVPFLDCEGAQVDFLGIDDLLDFSNDDIAQPIESSLTIASSNSIAPSIDASYASSQDTPPANKGSSSQHPHSVFDSGELCVPCDDLAELEWLSNFVEESFSSADHATASFCVGIQEKPATKDSHSYRKLSAKDCLQRTSPTVLESTARSRDVPRGATHSADMSIPGRARSKRSRASVCFWNTQIISADASESLLNCSPTASTITADSDVNDTYYNQDDDDNYEEDEDEDDDDDDFFDDRMLCYQQYKRPYSGASPLKKKRKKYSKSRKFTVQDEGQEPQKLEPRKCLHCGSTKTPQWRAGPMGPKTLCNACGVRYKSGRLCAEYRPAASPTFIENVHSNSHRKVMEIRRQRGELAPLLSSIPRTNSQAHCHFLSED</sequence>
<evidence type="ECO:0000313" key="13">
    <source>
        <dbReference type="Proteomes" id="UP000825935"/>
    </source>
</evidence>
<name>A0A8T2UF97_CERRI</name>
<dbReference type="InterPro" id="IPR000679">
    <property type="entry name" value="Znf_GATA"/>
</dbReference>
<evidence type="ECO:0000256" key="1">
    <source>
        <dbReference type="ARBA" id="ARBA00004123"/>
    </source>
</evidence>
<dbReference type="InterPro" id="IPR013088">
    <property type="entry name" value="Znf_NHR/GATA"/>
</dbReference>
<dbReference type="PIRSF" id="PIRSF016992">
    <property type="entry name" value="TF_GATA_plant"/>
    <property type="match status" value="1"/>
</dbReference>
<dbReference type="PANTHER" id="PTHR45658">
    <property type="entry name" value="GATA TRANSCRIPTION FACTOR"/>
    <property type="match status" value="1"/>
</dbReference>
<evidence type="ECO:0000256" key="9">
    <source>
        <dbReference type="PROSITE-ProRule" id="PRU00094"/>
    </source>
</evidence>
<feature type="domain" description="GATA-type" evidence="11">
    <location>
        <begin position="281"/>
        <end position="317"/>
    </location>
</feature>
<evidence type="ECO:0000256" key="5">
    <source>
        <dbReference type="ARBA" id="ARBA00022833"/>
    </source>
</evidence>
<dbReference type="Gene3D" id="3.30.50.10">
    <property type="entry name" value="Erythroid Transcription Factor GATA-1, subunit A"/>
    <property type="match status" value="1"/>
</dbReference>
<dbReference type="InterPro" id="IPR016679">
    <property type="entry name" value="TF_GATA_pln"/>
</dbReference>
<keyword evidence="5" id="KW-0862">Zinc</keyword>
<dbReference type="GO" id="GO:0008270">
    <property type="term" value="F:zinc ion binding"/>
    <property type="evidence" value="ECO:0007669"/>
    <property type="project" value="UniProtKB-KW"/>
</dbReference>
<evidence type="ECO:0000256" key="3">
    <source>
        <dbReference type="ARBA" id="ARBA00022723"/>
    </source>
</evidence>
<dbReference type="OrthoDB" id="2162994at2759"/>
<evidence type="ECO:0000256" key="8">
    <source>
        <dbReference type="PIRNR" id="PIRNR016992"/>
    </source>
</evidence>
<keyword evidence="7 8" id="KW-0539">Nucleus</keyword>
<gene>
    <name evidence="12" type="ORF">KP509_07G000700</name>
</gene>
<evidence type="ECO:0000256" key="2">
    <source>
        <dbReference type="ARBA" id="ARBA00005694"/>
    </source>
</evidence>
<dbReference type="OMA" id="ATHSADM"/>
<evidence type="ECO:0000256" key="6">
    <source>
        <dbReference type="ARBA" id="ARBA00023159"/>
    </source>
</evidence>
<dbReference type="EMBL" id="CM035412">
    <property type="protein sequence ID" value="KAH7431954.1"/>
    <property type="molecule type" value="Genomic_DNA"/>
</dbReference>
<comment type="function">
    <text evidence="8">Transcriptional activator that specifically binds 5'-GATA-3' or 5'-GAT-3' motifs within gene promoters.</text>
</comment>
<feature type="region of interest" description="Disordered" evidence="10">
    <location>
        <begin position="142"/>
        <end position="169"/>
    </location>
</feature>
<evidence type="ECO:0000256" key="10">
    <source>
        <dbReference type="SAM" id="MobiDB-lite"/>
    </source>
</evidence>
<feature type="compositionally biased region" description="Basic residues" evidence="10">
    <location>
        <begin position="257"/>
        <end position="269"/>
    </location>
</feature>
<evidence type="ECO:0000256" key="7">
    <source>
        <dbReference type="ARBA" id="ARBA00023242"/>
    </source>
</evidence>
<keyword evidence="8" id="KW-0238">DNA-binding</keyword>
<proteinExistence type="inferred from homology"/>
<feature type="region of interest" description="Disordered" evidence="10">
    <location>
        <begin position="51"/>
        <end position="71"/>
    </location>
</feature>
<evidence type="ECO:0000256" key="4">
    <source>
        <dbReference type="ARBA" id="ARBA00022771"/>
    </source>
</evidence>
<comment type="caution">
    <text evidence="12">The sequence shown here is derived from an EMBL/GenBank/DDBJ whole genome shotgun (WGS) entry which is preliminary data.</text>
</comment>
<keyword evidence="6 8" id="KW-0010">Activator</keyword>
<feature type="compositionally biased region" description="Acidic residues" evidence="10">
    <location>
        <begin position="217"/>
        <end position="235"/>
    </location>
</feature>
<reference evidence="12" key="1">
    <citation type="submission" date="2021-08" db="EMBL/GenBank/DDBJ databases">
        <title>WGS assembly of Ceratopteris richardii.</title>
        <authorList>
            <person name="Marchant D.B."/>
            <person name="Chen G."/>
            <person name="Jenkins J."/>
            <person name="Shu S."/>
            <person name="Leebens-Mack J."/>
            <person name="Grimwood J."/>
            <person name="Schmutz J."/>
            <person name="Soltis P."/>
            <person name="Soltis D."/>
            <person name="Chen Z.-H."/>
        </authorList>
    </citation>
    <scope>NUCLEOTIDE SEQUENCE</scope>
    <source>
        <strain evidence="12">Whitten #5841</strain>
        <tissue evidence="12">Leaf</tissue>
    </source>
</reference>
<evidence type="ECO:0000313" key="12">
    <source>
        <dbReference type="EMBL" id="KAH7431954.1"/>
    </source>
</evidence>
<dbReference type="PANTHER" id="PTHR45658:SF18">
    <property type="entry name" value="PROTEIN GAT2"/>
    <property type="match status" value="1"/>
</dbReference>
<dbReference type="SMART" id="SM00401">
    <property type="entry name" value="ZnF_GATA"/>
    <property type="match status" value="1"/>
</dbReference>
<keyword evidence="8" id="KW-0804">Transcription</keyword>
<dbReference type="CDD" id="cd00202">
    <property type="entry name" value="ZnF_GATA"/>
    <property type="match status" value="1"/>
</dbReference>
<dbReference type="Pfam" id="PF00320">
    <property type="entry name" value="GATA"/>
    <property type="match status" value="1"/>
</dbReference>
<feature type="region of interest" description="Disordered" evidence="10">
    <location>
        <begin position="252"/>
        <end position="278"/>
    </location>
</feature>
<accession>A0A8T2UF97</accession>
<dbReference type="GO" id="GO:0005634">
    <property type="term" value="C:nucleus"/>
    <property type="evidence" value="ECO:0007669"/>
    <property type="project" value="UniProtKB-SubCell"/>
</dbReference>
<dbReference type="Proteomes" id="UP000825935">
    <property type="component" value="Chromosome 7"/>
</dbReference>
<keyword evidence="8" id="KW-0805">Transcription regulation</keyword>
<dbReference type="AlphaFoldDB" id="A0A8T2UF97"/>
<dbReference type="GO" id="GO:0030154">
    <property type="term" value="P:cell differentiation"/>
    <property type="evidence" value="ECO:0007669"/>
    <property type="project" value="TreeGrafter"/>
</dbReference>